<dbReference type="HOGENOM" id="CLU_047940_0_0_11"/>
<dbReference type="EMBL" id="CP002666">
    <property type="protein sequence ID" value="AEE46363.1"/>
    <property type="molecule type" value="Genomic_DNA"/>
</dbReference>
<keyword evidence="4" id="KW-1185">Reference proteome</keyword>
<organism evidence="3 4">
    <name type="scientific">Cellulomonas fimi (strain ATCC 484 / DSM 20113 / JCM 1341 / CCUG 24087 / LMG 16345 / NBRC 15513 / NCIMB 8980 / NCTC 7547 / NRS-133)</name>
    <dbReference type="NCBI Taxonomy" id="590998"/>
    <lineage>
        <taxon>Bacteria</taxon>
        <taxon>Bacillati</taxon>
        <taxon>Actinomycetota</taxon>
        <taxon>Actinomycetes</taxon>
        <taxon>Micrococcales</taxon>
        <taxon>Cellulomonadaceae</taxon>
        <taxon>Cellulomonas</taxon>
    </lineage>
</organism>
<feature type="compositionally biased region" description="Gly residues" evidence="1">
    <location>
        <begin position="1"/>
        <end position="11"/>
    </location>
</feature>
<proteinExistence type="predicted"/>
<keyword evidence="2" id="KW-1133">Transmembrane helix</keyword>
<evidence type="ECO:0000313" key="4">
    <source>
        <dbReference type="Proteomes" id="UP000008460"/>
    </source>
</evidence>
<accession>F4H266</accession>
<dbReference type="STRING" id="590998.Celf_2235"/>
<evidence type="ECO:0000256" key="2">
    <source>
        <dbReference type="SAM" id="Phobius"/>
    </source>
</evidence>
<dbReference type="AlphaFoldDB" id="F4H266"/>
<evidence type="ECO:0008006" key="5">
    <source>
        <dbReference type="Google" id="ProtNLM"/>
    </source>
</evidence>
<feature type="transmembrane region" description="Helical" evidence="2">
    <location>
        <begin position="64"/>
        <end position="85"/>
    </location>
</feature>
<reference evidence="3 4" key="1">
    <citation type="submission" date="2011-04" db="EMBL/GenBank/DDBJ databases">
        <title>Complete sequence of Cellulomonas fimi ATCC 484.</title>
        <authorList>
            <consortium name="US DOE Joint Genome Institute"/>
            <person name="Lucas S."/>
            <person name="Han J."/>
            <person name="Lapidus A."/>
            <person name="Cheng J.-F."/>
            <person name="Goodwin L."/>
            <person name="Pitluck S."/>
            <person name="Peters L."/>
            <person name="Chertkov O."/>
            <person name="Detter J.C."/>
            <person name="Han C."/>
            <person name="Tapia R."/>
            <person name="Land M."/>
            <person name="Hauser L."/>
            <person name="Kyrpides N."/>
            <person name="Ivanova N."/>
            <person name="Ovchinnikova G."/>
            <person name="Pagani I."/>
            <person name="Mead D."/>
            <person name="Brumm P."/>
            <person name="Woyke T."/>
        </authorList>
    </citation>
    <scope>NUCLEOTIDE SEQUENCE [LARGE SCALE GENOMIC DNA]</scope>
    <source>
        <strain evidence="4">ATCC 484 / DSM 20113 / JCM 1341 / NBRC 15513 / NCIMB 8980 / NCTC 7547</strain>
    </source>
</reference>
<feature type="transmembrane region" description="Helical" evidence="2">
    <location>
        <begin position="350"/>
        <end position="373"/>
    </location>
</feature>
<protein>
    <recommendedName>
        <fullName evidence="5">Integral membrane protein</fullName>
    </recommendedName>
</protein>
<gene>
    <name evidence="3" type="ordered locus">Celf_2235</name>
</gene>
<feature type="transmembrane region" description="Helical" evidence="2">
    <location>
        <begin position="430"/>
        <end position="450"/>
    </location>
</feature>
<dbReference type="eggNOG" id="ENOG502ZEEV">
    <property type="taxonomic scope" value="Bacteria"/>
</dbReference>
<feature type="region of interest" description="Disordered" evidence="1">
    <location>
        <begin position="1"/>
        <end position="20"/>
    </location>
</feature>
<evidence type="ECO:0000313" key="3">
    <source>
        <dbReference type="EMBL" id="AEE46363.1"/>
    </source>
</evidence>
<dbReference type="Proteomes" id="UP000008460">
    <property type="component" value="Chromosome"/>
</dbReference>
<feature type="transmembrane region" description="Helical" evidence="2">
    <location>
        <begin position="293"/>
        <end position="314"/>
    </location>
</feature>
<evidence type="ECO:0000256" key="1">
    <source>
        <dbReference type="SAM" id="MobiDB-lite"/>
    </source>
</evidence>
<feature type="region of interest" description="Disordered" evidence="1">
    <location>
        <begin position="34"/>
        <end position="59"/>
    </location>
</feature>
<feature type="transmembrane region" description="Helical" evidence="2">
    <location>
        <begin position="407"/>
        <end position="424"/>
    </location>
</feature>
<sequence length="462" mass="47166">MAGQDGSGTTGAGAAPDEDVRALRARLAELEAENARLRASGPAPGVAAAESGPRRDRRPGRATASVVLLVVGALLAPVAAVAAWGRGLVTDTDRYLATVAPLVDEPQVQQAVTSRVTGAIVDAVNLDGLVEDATTAVADAGLPPRLSSAVLALQGPLVDAATGFVRRTVERVVESDALDTAWTEANRAVHSQLVAVLRGDPDALASIDAQGTLTVDLTPVITAVRSTLSEAGFTVVDRLPTISASFPLMSSADLVRLQNAYGAVDVLGTWLPWLVIGLLAGGVLLARNRSRALVVAGLTLAGAMLVLGLALAVGRSVYANALPPEVQRPDAAVVVYDQVVSLLRVTLRSALVLGVVVAAVAFVSGRTAAAVALRRSWSRGVAGLRTSGERRGVSTGPVGVWLDEQRVLVRVVVAVGAALAIVLGSPLTPAYVATVAVVAVVLLALASLLARPRSGDVRPVGV</sequence>
<keyword evidence="2" id="KW-0812">Transmembrane</keyword>
<dbReference type="RefSeq" id="WP_013771389.1">
    <property type="nucleotide sequence ID" value="NC_015514.1"/>
</dbReference>
<dbReference type="KEGG" id="cfi:Celf_2235"/>
<feature type="transmembrane region" description="Helical" evidence="2">
    <location>
        <begin position="267"/>
        <end position="286"/>
    </location>
</feature>
<keyword evidence="2" id="KW-0472">Membrane</keyword>
<name>F4H266_CELFA</name>